<evidence type="ECO:0000259" key="9">
    <source>
        <dbReference type="PROSITE" id="PS50928"/>
    </source>
</evidence>
<proteinExistence type="inferred from homology"/>
<dbReference type="InterPro" id="IPR010065">
    <property type="entry name" value="AA_ABC_transptr_permease_3TM"/>
</dbReference>
<evidence type="ECO:0000313" key="10">
    <source>
        <dbReference type="EMBL" id="MFD1928029.1"/>
    </source>
</evidence>
<dbReference type="Pfam" id="PF00528">
    <property type="entry name" value="BPD_transp_1"/>
    <property type="match status" value="1"/>
</dbReference>
<gene>
    <name evidence="10" type="primary">ehuD</name>
    <name evidence="10" type="ORF">ACFSFY_08160</name>
</gene>
<organism evidence="10 11">
    <name type="scientific">Sporosarcina siberiensis</name>
    <dbReference type="NCBI Taxonomy" id="1365606"/>
    <lineage>
        <taxon>Bacteria</taxon>
        <taxon>Bacillati</taxon>
        <taxon>Bacillota</taxon>
        <taxon>Bacilli</taxon>
        <taxon>Bacillales</taxon>
        <taxon>Caryophanaceae</taxon>
        <taxon>Sporosarcina</taxon>
    </lineage>
</organism>
<evidence type="ECO:0000256" key="3">
    <source>
        <dbReference type="ARBA" id="ARBA00022475"/>
    </source>
</evidence>
<keyword evidence="2 8" id="KW-0813">Transport</keyword>
<keyword evidence="3" id="KW-1003">Cell membrane</keyword>
<comment type="caution">
    <text evidence="10">The sequence shown here is derived from an EMBL/GenBank/DDBJ whole genome shotgun (WGS) entry which is preliminary data.</text>
</comment>
<feature type="transmembrane region" description="Helical" evidence="8">
    <location>
        <begin position="54"/>
        <end position="78"/>
    </location>
</feature>
<feature type="transmembrane region" description="Helical" evidence="8">
    <location>
        <begin position="155"/>
        <end position="176"/>
    </location>
</feature>
<dbReference type="SUPFAM" id="SSF161098">
    <property type="entry name" value="MetI-like"/>
    <property type="match status" value="1"/>
</dbReference>
<accession>A0ABW4SFA7</accession>
<feature type="transmembrane region" description="Helical" evidence="8">
    <location>
        <begin position="20"/>
        <end position="42"/>
    </location>
</feature>
<dbReference type="InterPro" id="IPR043429">
    <property type="entry name" value="ArtM/GltK/GlnP/TcyL/YhdX-like"/>
</dbReference>
<dbReference type="NCBIfam" id="TIGR01726">
    <property type="entry name" value="HEQRo_perm_3TM"/>
    <property type="match status" value="1"/>
</dbReference>
<reference evidence="11" key="1">
    <citation type="journal article" date="2019" name="Int. J. Syst. Evol. Microbiol.">
        <title>The Global Catalogue of Microorganisms (GCM) 10K type strain sequencing project: providing services to taxonomists for standard genome sequencing and annotation.</title>
        <authorList>
            <consortium name="The Broad Institute Genomics Platform"/>
            <consortium name="The Broad Institute Genome Sequencing Center for Infectious Disease"/>
            <person name="Wu L."/>
            <person name="Ma J."/>
        </authorList>
    </citation>
    <scope>NUCLEOTIDE SEQUENCE [LARGE SCALE GENOMIC DNA]</scope>
    <source>
        <strain evidence="11">CGMCC 4.7177</strain>
    </source>
</reference>
<evidence type="ECO:0000256" key="8">
    <source>
        <dbReference type="RuleBase" id="RU363032"/>
    </source>
</evidence>
<dbReference type="PANTHER" id="PTHR30614:SF0">
    <property type="entry name" value="L-CYSTINE TRANSPORT SYSTEM PERMEASE PROTEIN TCYL"/>
    <property type="match status" value="1"/>
</dbReference>
<name>A0ABW4SFA7_9BACL</name>
<dbReference type="PROSITE" id="PS50928">
    <property type="entry name" value="ABC_TM1"/>
    <property type="match status" value="1"/>
</dbReference>
<evidence type="ECO:0000313" key="11">
    <source>
        <dbReference type="Proteomes" id="UP001597218"/>
    </source>
</evidence>
<dbReference type="NCBIfam" id="TIGR03003">
    <property type="entry name" value="ectoine_ehuD"/>
    <property type="match status" value="1"/>
</dbReference>
<keyword evidence="4 8" id="KW-0812">Transmembrane</keyword>
<evidence type="ECO:0000256" key="1">
    <source>
        <dbReference type="ARBA" id="ARBA00004651"/>
    </source>
</evidence>
<feature type="transmembrane region" description="Helical" evidence="8">
    <location>
        <begin position="188"/>
        <end position="210"/>
    </location>
</feature>
<sequence length="229" mass="26028">MTWSWEVFFEVIPIIFKGLWITLGLTIACYLFAVVFGFFWLLLNAVPSKILRWLARWVAEFIRSTPPLVQLFFIYYAFPMVPVVGISLNPFAAAIIGLGLHFSTYLSEVYRSGIESVEKGQWEASTALNLSTKDKWLKVILPQAIPPVIPMLGNYLIIMFKEVPLASTIGVVAMLHLANDYGAQHWKYVEPLTVVALFFLLLSYPAALLINKLEVKYNRNYNKNSVSKT</sequence>
<dbReference type="Proteomes" id="UP001597218">
    <property type="component" value="Unassembled WGS sequence"/>
</dbReference>
<evidence type="ECO:0000256" key="5">
    <source>
        <dbReference type="ARBA" id="ARBA00022970"/>
    </source>
</evidence>
<evidence type="ECO:0000256" key="4">
    <source>
        <dbReference type="ARBA" id="ARBA00022692"/>
    </source>
</evidence>
<dbReference type="InterPro" id="IPR014341">
    <property type="entry name" value="Ectoine_EhuD"/>
</dbReference>
<keyword evidence="5" id="KW-0029">Amino-acid transport</keyword>
<evidence type="ECO:0000256" key="6">
    <source>
        <dbReference type="ARBA" id="ARBA00022989"/>
    </source>
</evidence>
<keyword evidence="11" id="KW-1185">Reference proteome</keyword>
<protein>
    <submittedName>
        <fullName evidence="10">Ectoine/hydroxyectoine ABC transporter permease subunit EhuD</fullName>
    </submittedName>
</protein>
<evidence type="ECO:0000256" key="2">
    <source>
        <dbReference type="ARBA" id="ARBA00022448"/>
    </source>
</evidence>
<keyword evidence="6 8" id="KW-1133">Transmembrane helix</keyword>
<dbReference type="Gene3D" id="1.10.3720.10">
    <property type="entry name" value="MetI-like"/>
    <property type="match status" value="1"/>
</dbReference>
<keyword evidence="7 8" id="KW-0472">Membrane</keyword>
<dbReference type="RefSeq" id="WP_381537019.1">
    <property type="nucleotide sequence ID" value="NZ_JBHUGI010000024.1"/>
</dbReference>
<evidence type="ECO:0000256" key="7">
    <source>
        <dbReference type="ARBA" id="ARBA00023136"/>
    </source>
</evidence>
<comment type="similarity">
    <text evidence="8">Belongs to the binding-protein-dependent transport system permease family.</text>
</comment>
<feature type="transmembrane region" description="Helical" evidence="8">
    <location>
        <begin position="84"/>
        <end position="106"/>
    </location>
</feature>
<dbReference type="PANTHER" id="PTHR30614">
    <property type="entry name" value="MEMBRANE COMPONENT OF AMINO ACID ABC TRANSPORTER"/>
    <property type="match status" value="1"/>
</dbReference>
<comment type="subcellular location">
    <subcellularLocation>
        <location evidence="1 8">Cell membrane</location>
        <topology evidence="1 8">Multi-pass membrane protein</topology>
    </subcellularLocation>
</comment>
<dbReference type="InterPro" id="IPR000515">
    <property type="entry name" value="MetI-like"/>
</dbReference>
<dbReference type="InterPro" id="IPR035906">
    <property type="entry name" value="MetI-like_sf"/>
</dbReference>
<dbReference type="CDD" id="cd06261">
    <property type="entry name" value="TM_PBP2"/>
    <property type="match status" value="1"/>
</dbReference>
<feature type="domain" description="ABC transmembrane type-1" evidence="9">
    <location>
        <begin position="19"/>
        <end position="210"/>
    </location>
</feature>
<dbReference type="EMBL" id="JBHUGI010000024">
    <property type="protein sequence ID" value="MFD1928029.1"/>
    <property type="molecule type" value="Genomic_DNA"/>
</dbReference>